<dbReference type="InterPro" id="IPR011691">
    <property type="entry name" value="Vesicle_transpt_SFT2"/>
</dbReference>
<evidence type="ECO:0000256" key="6">
    <source>
        <dbReference type="ARBA" id="ARBA00023136"/>
    </source>
</evidence>
<comment type="similarity">
    <text evidence="7 8">Belongs to the SFT2 family.</text>
</comment>
<keyword evidence="6 8" id="KW-0472">Membrane</keyword>
<organism evidence="9 10">
    <name type="scientific">Calocera cornea HHB12733</name>
    <dbReference type="NCBI Taxonomy" id="1353952"/>
    <lineage>
        <taxon>Eukaryota</taxon>
        <taxon>Fungi</taxon>
        <taxon>Dikarya</taxon>
        <taxon>Basidiomycota</taxon>
        <taxon>Agaricomycotina</taxon>
        <taxon>Dacrymycetes</taxon>
        <taxon>Dacrymycetales</taxon>
        <taxon>Dacrymycetaceae</taxon>
        <taxon>Calocera</taxon>
    </lineage>
</organism>
<dbReference type="OrthoDB" id="73614at2759"/>
<dbReference type="GO" id="GO:0000139">
    <property type="term" value="C:Golgi membrane"/>
    <property type="evidence" value="ECO:0007669"/>
    <property type="project" value="UniProtKB-SubCell"/>
</dbReference>
<evidence type="ECO:0000256" key="7">
    <source>
        <dbReference type="ARBA" id="ARBA00025800"/>
    </source>
</evidence>
<dbReference type="EMBL" id="KV423973">
    <property type="protein sequence ID" value="KZT56705.1"/>
    <property type="molecule type" value="Genomic_DNA"/>
</dbReference>
<keyword evidence="5 8" id="KW-1133">Transmembrane helix</keyword>
<comment type="subcellular location">
    <subcellularLocation>
        <location evidence="8">Golgi apparatus membrane</location>
        <topology evidence="8">Multi-pass membrane protein</topology>
    </subcellularLocation>
    <subcellularLocation>
        <location evidence="1">Membrane</location>
        <topology evidence="1">Multi-pass membrane protein</topology>
    </subcellularLocation>
</comment>
<evidence type="ECO:0000256" key="4">
    <source>
        <dbReference type="ARBA" id="ARBA00022927"/>
    </source>
</evidence>
<evidence type="ECO:0000256" key="1">
    <source>
        <dbReference type="ARBA" id="ARBA00004141"/>
    </source>
</evidence>
<name>A0A165FGB2_9BASI</name>
<accession>A0A165FGB2</accession>
<dbReference type="PANTHER" id="PTHR23137:SF6">
    <property type="entry name" value="VESICLE TRANSPORT PROTEIN"/>
    <property type="match status" value="1"/>
</dbReference>
<comment type="function">
    <text evidence="8">Nonessential protein required for the fusion of transport vesicles derived from the endocytic pathway with the Golgi complex.</text>
</comment>
<feature type="transmembrane region" description="Helical" evidence="8">
    <location>
        <begin position="67"/>
        <end position="89"/>
    </location>
</feature>
<dbReference type="GO" id="GO:0016192">
    <property type="term" value="P:vesicle-mediated transport"/>
    <property type="evidence" value="ECO:0007669"/>
    <property type="project" value="InterPro"/>
</dbReference>
<dbReference type="Pfam" id="PF04178">
    <property type="entry name" value="Got1"/>
    <property type="match status" value="1"/>
</dbReference>
<protein>
    <recommendedName>
        <fullName evidence="8">Protein transport protein SFT2</fullName>
    </recommendedName>
</protein>
<sequence length="160" mass="17937">MAPERGWFNLEAAQDRLQLEPEPEAAFEFLQLTRVQRFYAFGACMAIGFVLSLLGSILLFLGQLWTFALLYTIGIVVTLIGTGFLIGFFRQIKMMFAPVRVVATLIFLVSIVLVFIAAFVVGSEVMAIVLVVVEYLAYTWYCLSYIPYARQLVKNAIGMA</sequence>
<evidence type="ECO:0000256" key="2">
    <source>
        <dbReference type="ARBA" id="ARBA00022448"/>
    </source>
</evidence>
<proteinExistence type="inferred from homology"/>
<feature type="transmembrane region" description="Helical" evidence="8">
    <location>
        <begin position="101"/>
        <end position="121"/>
    </location>
</feature>
<dbReference type="PANTHER" id="PTHR23137">
    <property type="entry name" value="VESICLE TRANSPORT PROTEIN-RELATED"/>
    <property type="match status" value="1"/>
</dbReference>
<dbReference type="AlphaFoldDB" id="A0A165FGB2"/>
<keyword evidence="3 8" id="KW-0812">Transmembrane</keyword>
<evidence type="ECO:0000313" key="10">
    <source>
        <dbReference type="Proteomes" id="UP000076842"/>
    </source>
</evidence>
<keyword evidence="4 8" id="KW-0653">Protein transport</keyword>
<dbReference type="InParanoid" id="A0A165FGB2"/>
<dbReference type="Proteomes" id="UP000076842">
    <property type="component" value="Unassembled WGS sequence"/>
</dbReference>
<evidence type="ECO:0000256" key="3">
    <source>
        <dbReference type="ARBA" id="ARBA00022692"/>
    </source>
</evidence>
<gene>
    <name evidence="9" type="ORF">CALCODRAFT_497012</name>
</gene>
<reference evidence="9 10" key="1">
    <citation type="journal article" date="2016" name="Mol. Biol. Evol.">
        <title>Comparative Genomics of Early-Diverging Mushroom-Forming Fungi Provides Insights into the Origins of Lignocellulose Decay Capabilities.</title>
        <authorList>
            <person name="Nagy L.G."/>
            <person name="Riley R."/>
            <person name="Tritt A."/>
            <person name="Adam C."/>
            <person name="Daum C."/>
            <person name="Floudas D."/>
            <person name="Sun H."/>
            <person name="Yadav J.S."/>
            <person name="Pangilinan J."/>
            <person name="Larsson K.H."/>
            <person name="Matsuura K."/>
            <person name="Barry K."/>
            <person name="Labutti K."/>
            <person name="Kuo R."/>
            <person name="Ohm R.A."/>
            <person name="Bhattacharya S.S."/>
            <person name="Shirouzu T."/>
            <person name="Yoshinaga Y."/>
            <person name="Martin F.M."/>
            <person name="Grigoriev I.V."/>
            <person name="Hibbett D.S."/>
        </authorList>
    </citation>
    <scope>NUCLEOTIDE SEQUENCE [LARGE SCALE GENOMIC DNA]</scope>
    <source>
        <strain evidence="9 10">HHB12733</strain>
    </source>
</reference>
<keyword evidence="8" id="KW-0333">Golgi apparatus</keyword>
<feature type="transmembrane region" description="Helical" evidence="8">
    <location>
        <begin position="38"/>
        <end position="61"/>
    </location>
</feature>
<evidence type="ECO:0000256" key="8">
    <source>
        <dbReference type="RuleBase" id="RU363111"/>
    </source>
</evidence>
<feature type="transmembrane region" description="Helical" evidence="8">
    <location>
        <begin position="127"/>
        <end position="146"/>
    </location>
</feature>
<dbReference type="GO" id="GO:0015031">
    <property type="term" value="P:protein transport"/>
    <property type="evidence" value="ECO:0007669"/>
    <property type="project" value="UniProtKB-KW"/>
</dbReference>
<evidence type="ECO:0000313" key="9">
    <source>
        <dbReference type="EMBL" id="KZT56705.1"/>
    </source>
</evidence>
<keyword evidence="2 8" id="KW-0813">Transport</keyword>
<dbReference type="STRING" id="1353952.A0A165FGB2"/>
<dbReference type="InterPro" id="IPR007305">
    <property type="entry name" value="Vesicle_transpt_Got1/SFT2"/>
</dbReference>
<keyword evidence="10" id="KW-1185">Reference proteome</keyword>
<evidence type="ECO:0000256" key="5">
    <source>
        <dbReference type="ARBA" id="ARBA00022989"/>
    </source>
</evidence>